<keyword evidence="10" id="KW-0626">Porin</keyword>
<evidence type="ECO:0000313" key="19">
    <source>
        <dbReference type="Proteomes" id="UP000217895"/>
    </source>
</evidence>
<dbReference type="InterPro" id="IPR019554">
    <property type="entry name" value="Soluble_ligand-bd"/>
</dbReference>
<dbReference type="GO" id="GO:0015159">
    <property type="term" value="F:polysaccharide transmembrane transporter activity"/>
    <property type="evidence" value="ECO:0007669"/>
    <property type="project" value="InterPro"/>
</dbReference>
<keyword evidence="11" id="KW-0472">Membrane</keyword>
<dbReference type="InterPro" id="IPR049712">
    <property type="entry name" value="Poly_export"/>
</dbReference>
<feature type="chain" id="PRO_5011110923" evidence="16">
    <location>
        <begin position="20"/>
        <end position="732"/>
    </location>
</feature>
<keyword evidence="19" id="KW-1185">Reference proteome</keyword>
<dbReference type="Pfam" id="PF10531">
    <property type="entry name" value="SLBB"/>
    <property type="match status" value="1"/>
</dbReference>
<dbReference type="AlphaFoldDB" id="A0A1Z4JM07"/>
<evidence type="ECO:0000256" key="4">
    <source>
        <dbReference type="ARBA" id="ARBA00022452"/>
    </source>
</evidence>
<evidence type="ECO:0000313" key="18">
    <source>
        <dbReference type="EMBL" id="BAY57647.1"/>
    </source>
</evidence>
<evidence type="ECO:0000256" key="6">
    <source>
        <dbReference type="ARBA" id="ARBA00022692"/>
    </source>
</evidence>
<evidence type="ECO:0000256" key="8">
    <source>
        <dbReference type="ARBA" id="ARBA00023047"/>
    </source>
</evidence>
<evidence type="ECO:0000256" key="2">
    <source>
        <dbReference type="ARBA" id="ARBA00009450"/>
    </source>
</evidence>
<dbReference type="InterPro" id="IPR054765">
    <property type="entry name" value="SLBB_dom"/>
</dbReference>
<keyword evidence="7 16" id="KW-0732">Signal</keyword>
<feature type="compositionally biased region" description="Low complexity" evidence="15">
    <location>
        <begin position="78"/>
        <end position="87"/>
    </location>
</feature>
<feature type="compositionally biased region" description="Low complexity" evidence="15">
    <location>
        <begin position="49"/>
        <end position="62"/>
    </location>
</feature>
<dbReference type="Gene3D" id="3.10.560.10">
    <property type="entry name" value="Outer membrane lipoprotein wza domain like"/>
    <property type="match status" value="3"/>
</dbReference>
<keyword evidence="5" id="KW-0762">Sugar transport</keyword>
<dbReference type="SUPFAM" id="SSF142984">
    <property type="entry name" value="Nqo1 middle domain-like"/>
    <property type="match status" value="1"/>
</dbReference>
<keyword evidence="9" id="KW-0406">Ion transport</keyword>
<name>A0A1Z4JM07_LEPBY</name>
<dbReference type="Gene3D" id="3.30.1950.10">
    <property type="entry name" value="wza like domain"/>
    <property type="match status" value="1"/>
</dbReference>
<evidence type="ECO:0000256" key="7">
    <source>
        <dbReference type="ARBA" id="ARBA00022729"/>
    </source>
</evidence>
<accession>A0A1Z4JM07</accession>
<evidence type="ECO:0000259" key="17">
    <source>
        <dbReference type="PROSITE" id="PS51272"/>
    </source>
</evidence>
<dbReference type="PANTHER" id="PTHR33619:SF3">
    <property type="entry name" value="POLYSACCHARIDE EXPORT PROTEIN GFCE-RELATED"/>
    <property type="match status" value="1"/>
</dbReference>
<dbReference type="InterPro" id="IPR003715">
    <property type="entry name" value="Poly_export_N"/>
</dbReference>
<dbReference type="InterPro" id="IPR001119">
    <property type="entry name" value="SLH_dom"/>
</dbReference>
<dbReference type="GO" id="GO:0015288">
    <property type="term" value="F:porin activity"/>
    <property type="evidence" value="ECO:0007669"/>
    <property type="project" value="UniProtKB-KW"/>
</dbReference>
<dbReference type="Proteomes" id="UP000217895">
    <property type="component" value="Chromosome"/>
</dbReference>
<evidence type="ECO:0000256" key="1">
    <source>
        <dbReference type="ARBA" id="ARBA00004571"/>
    </source>
</evidence>
<dbReference type="GO" id="GO:0046930">
    <property type="term" value="C:pore complex"/>
    <property type="evidence" value="ECO:0007669"/>
    <property type="project" value="UniProtKB-KW"/>
</dbReference>
<evidence type="ECO:0000256" key="13">
    <source>
        <dbReference type="ARBA" id="ARBA00023237"/>
    </source>
</evidence>
<dbReference type="PROSITE" id="PS51272">
    <property type="entry name" value="SLH"/>
    <property type="match status" value="1"/>
</dbReference>
<evidence type="ECO:0000256" key="11">
    <source>
        <dbReference type="ARBA" id="ARBA00023136"/>
    </source>
</evidence>
<feature type="domain" description="SLH" evidence="17">
    <location>
        <begin position="171"/>
        <end position="234"/>
    </location>
</feature>
<keyword evidence="4" id="KW-1134">Transmembrane beta strand</keyword>
<dbReference type="PANTHER" id="PTHR33619">
    <property type="entry name" value="POLYSACCHARIDE EXPORT PROTEIN GFCE-RELATED"/>
    <property type="match status" value="1"/>
</dbReference>
<evidence type="ECO:0000256" key="3">
    <source>
        <dbReference type="ARBA" id="ARBA00022448"/>
    </source>
</evidence>
<dbReference type="Pfam" id="PF02563">
    <property type="entry name" value="Poly_export"/>
    <property type="match status" value="1"/>
</dbReference>
<dbReference type="EMBL" id="AP018203">
    <property type="protein sequence ID" value="BAY57647.1"/>
    <property type="molecule type" value="Genomic_DNA"/>
</dbReference>
<gene>
    <name evidence="18" type="ORF">NIES2135_45180</name>
</gene>
<organism evidence="18 19">
    <name type="scientific">Leptolyngbya boryana NIES-2135</name>
    <dbReference type="NCBI Taxonomy" id="1973484"/>
    <lineage>
        <taxon>Bacteria</taxon>
        <taxon>Bacillati</taxon>
        <taxon>Cyanobacteriota</taxon>
        <taxon>Cyanophyceae</taxon>
        <taxon>Leptolyngbyales</taxon>
        <taxon>Leptolyngbyaceae</taxon>
        <taxon>Leptolyngbya group</taxon>
        <taxon>Leptolyngbya</taxon>
    </lineage>
</organism>
<keyword evidence="6" id="KW-0812">Transmembrane</keyword>
<dbReference type="Pfam" id="PF22461">
    <property type="entry name" value="SLBB_2"/>
    <property type="match status" value="2"/>
</dbReference>
<evidence type="ECO:0000256" key="9">
    <source>
        <dbReference type="ARBA" id="ARBA00023065"/>
    </source>
</evidence>
<dbReference type="GO" id="GO:0009279">
    <property type="term" value="C:cell outer membrane"/>
    <property type="evidence" value="ECO:0007669"/>
    <property type="project" value="UniProtKB-SubCell"/>
</dbReference>
<feature type="compositionally biased region" description="Polar residues" evidence="15">
    <location>
        <begin position="32"/>
        <end position="41"/>
    </location>
</feature>
<evidence type="ECO:0000256" key="12">
    <source>
        <dbReference type="ARBA" id="ARBA00023139"/>
    </source>
</evidence>
<evidence type="ECO:0000256" key="15">
    <source>
        <dbReference type="SAM" id="MobiDB-lite"/>
    </source>
</evidence>
<sequence>MKLKLTPTRISLLALGAFAAVVAQELTRSDAKTPSATPNNAKSKRNPTAVPASLPSSAMALSQPESLFSAETPPLVPNPAASSSPKNSLKEAPQLNFATPTLRQPPQVSVTPNRLRVVDVNQLPIDALVDATLNLANTAPPPPPRIAAASGVDEEPTPQKVTAANNTQNTQNNKVAKDIQGHRAQAHITALMQQGIMKGYSDGTFRPNEKITDAQFRAVVNQASNRSKSLATLRRPRDIVSRADTATYIHRQLQRTNPIESEALIAKTATSLPKLASAEIAPIAQSSPLPPALAQSSPLPPTTSPSFTFETVQNTASADAADADSYTLGAGDRVRVEIFNVPEYSKEYTVLVNGTLTLHRAGSLSVSGLTLRQAQSAIAARYARLLKSPLVDLSLMASRPLNLAIAGEVSKPGTYSLTATDGKFPTITKLIREAGGMNRSANARQVIVRRPQRSGPDQQIRLDMWELFTTGNIRQDLTLRDGDSVFIPASNTVNLAEATQMADANFSVSSTQPVSIAIVGEVLRPGPYTLKDRTPTLSAAIREAGGIKQLANLKEVKVSRTTRTGTPQSISVDLWQLLKSGDLNQDLVLQQGDTITIPTALAINPEQARELGDASFAGLVKVTVVGEVTRPGQIEVPMNTPLNQALLTAGGFTRQANRRRVELVRLNANGSVTRRDVSIDLSRGIDEQGNPLLQNGDVLVVDRSGAAKTGDTLENILRPVFQVLPFRFLFGL</sequence>
<keyword evidence="8" id="KW-0625">Polysaccharide transport</keyword>
<keyword evidence="13" id="KW-0998">Cell outer membrane</keyword>
<dbReference type="Pfam" id="PF00395">
    <property type="entry name" value="SLH"/>
    <property type="match status" value="1"/>
</dbReference>
<comment type="similarity">
    <text evidence="2">Belongs to the BexD/CtrA/VexA family.</text>
</comment>
<keyword evidence="12" id="KW-0564">Palmitate</keyword>
<feature type="signal peptide" evidence="16">
    <location>
        <begin position="1"/>
        <end position="19"/>
    </location>
</feature>
<evidence type="ECO:0000256" key="16">
    <source>
        <dbReference type="SAM" id="SignalP"/>
    </source>
</evidence>
<comment type="subcellular location">
    <subcellularLocation>
        <location evidence="1">Cell outer membrane</location>
        <topology evidence="1">Multi-pass membrane protein</topology>
    </subcellularLocation>
</comment>
<protein>
    <submittedName>
        <fullName evidence="18">Polysaccharide biosynthesis/export protein</fullName>
    </submittedName>
</protein>
<keyword evidence="3" id="KW-0813">Transport</keyword>
<feature type="region of interest" description="Disordered" evidence="15">
    <location>
        <begin position="28"/>
        <end position="90"/>
    </location>
</feature>
<keyword evidence="14" id="KW-0449">Lipoprotein</keyword>
<reference evidence="18 19" key="1">
    <citation type="submission" date="2017-06" db="EMBL/GenBank/DDBJ databases">
        <title>Genome sequencing of cyanobaciteial culture collection at National Institute for Environmental Studies (NIES).</title>
        <authorList>
            <person name="Hirose Y."/>
            <person name="Shimura Y."/>
            <person name="Fujisawa T."/>
            <person name="Nakamura Y."/>
            <person name="Kawachi M."/>
        </authorList>
    </citation>
    <scope>NUCLEOTIDE SEQUENCE [LARGE SCALE GENOMIC DNA]</scope>
    <source>
        <strain evidence="18 19">NIES-2135</strain>
    </source>
</reference>
<evidence type="ECO:0000256" key="5">
    <source>
        <dbReference type="ARBA" id="ARBA00022597"/>
    </source>
</evidence>
<evidence type="ECO:0000256" key="14">
    <source>
        <dbReference type="ARBA" id="ARBA00023288"/>
    </source>
</evidence>
<proteinExistence type="inferred from homology"/>
<evidence type="ECO:0000256" key="10">
    <source>
        <dbReference type="ARBA" id="ARBA00023114"/>
    </source>
</evidence>
<dbReference type="GO" id="GO:0006811">
    <property type="term" value="P:monoatomic ion transport"/>
    <property type="evidence" value="ECO:0007669"/>
    <property type="project" value="UniProtKB-KW"/>
</dbReference>